<dbReference type="Gene3D" id="2.60.40.1220">
    <property type="match status" value="4"/>
</dbReference>
<dbReference type="OrthoDB" id="505641at2"/>
<feature type="domain" description="DUF4082" evidence="6">
    <location>
        <begin position="923"/>
        <end position="1066"/>
    </location>
</feature>
<dbReference type="PANTHER" id="PTHR13037:SF24">
    <property type="entry name" value="POLYCOMB PROTEIN PCL-RELATED"/>
    <property type="match status" value="1"/>
</dbReference>
<feature type="domain" description="SbsA Ig-like" evidence="5">
    <location>
        <begin position="1075"/>
        <end position="1176"/>
    </location>
</feature>
<protein>
    <submittedName>
        <fullName evidence="8">Ig-like domain-containing protein</fullName>
    </submittedName>
</protein>
<evidence type="ECO:0000259" key="5">
    <source>
        <dbReference type="Pfam" id="PF13205"/>
    </source>
</evidence>
<feature type="domain" description="SbsA Ig-like" evidence="5">
    <location>
        <begin position="803"/>
        <end position="904"/>
    </location>
</feature>
<keyword evidence="9" id="KW-1185">Reference proteome</keyword>
<dbReference type="InterPro" id="IPR014756">
    <property type="entry name" value="Ig_E-set"/>
</dbReference>
<dbReference type="Proteomes" id="UP000184471">
    <property type="component" value="Unassembled WGS sequence"/>
</dbReference>
<feature type="compositionally biased region" description="Low complexity" evidence="3">
    <location>
        <begin position="1913"/>
        <end position="2050"/>
    </location>
</feature>
<gene>
    <name evidence="8" type="ORF">SAMN05444351_0644</name>
</gene>
<sequence length="2308" mass="235779">MDRSRARSVPSRLGLVLVALVLATVGLATVPTRALAADPCAPVVNPVVCENSKPGSGDWVVTPDSSIEGFTTDISADLGDRVEFKVRTDSSDYRIDVYRLGWYGGAGGRLVSSVRPSATLPQRQPDCLREAATGMVDCGNWAVSASWTVPTTAVSGVHVAVLHRNDTGAENQVTFVVRDDASRSDVVFQTSDTTWAAYNAWGGASTYYGDGPGGAGRAYAVSYNRPLTAGESAGQVAYAEYPMIRFLERNGYDVSYIAGVDTDRRGDLLTNHRLFLSVGHDEYWTGPQRAAVERAKAAGVHLAFFSGNEMWWRFRWGPSIDGSGTGHRSLIVYKSSLDGRQTDPSGDWTGTWRDPRFRQPGVTPENALIGQQFSVNGNGAGNRADSLAVPAEYGQARLWRNTAVAGQAAGSTHTFGPGTLGYEWDSDVDNGFRPAGIAHLSHTVVDIAEPDVLQDDFGVRYAPGRATHNLTLYRDQASGALVFGAGTVQWSWGLDDERAGGGPAVANTPMRQATVNLFADMGVQPATLQADLQAAAASTDTTPPQVEITAPAAGDTVSVGSPVTVRGTATDAGGVVSGVEVSVDGGATWHPAQGRGEWSYTYTPTVSGPLSVRARAVDDSARLSAPVALDSSVGQRTCPCSIWPDSAVPGTPDSGDATPIEVGVRWQSQVAGYVTGIRFYKGVGNTGTHTGTLWTDDGRPLASGTFAGETATGWQTLALKTPVAVTAGTTYVVSYFAPNGHYAADAGYFSAAPTTNEPLTALRDGAAGPNGVYRTDGPGFPERTFQGANYWVDVVFQATAPPDTTAPGVAPGSPIDGSSSVPQTSAVTAVFDEPVEATSIRMGVTGAAGSPVAGTTTYDPGTRTATFRPTEQLAAATRFTVTVSAATDPAGNPMAAPVSWSFTTARPPATPGVCPCSVWDDSAVPAVVSVADPAAVELGMRFRPDTDGTVTGVRFYKGPQNTGTHVGTLWSADGRELARATFGAESATGWQEVAFDRPVEVTAGTTYVVSYHTDAGYYSATAGGLSQAVVRSPLTALADGEDGPNGVYVYGARAFPTRPGSANYWVDVVFRPAPDTLPPTVTGTAPGAGSTSVPVDVVVSATFSEQVDPTSVTVAVSSGAGAAVPGTTAYDPETRTVRFSPSEPLTAATGYSATVSGVRDTSGNAMSAPRTWSFTTSGVGACPCTLFSDAVPGNPATDDGRSVELGTRLRFDVDGWVTGVRFYKGTGNTGTHTGTLWSADGQVLARGTFDAETASGWQQLRFANPVEVTAGTTYVVSYHAPSGHYAADVGAFTDRGRDNAPVHGLRDGVDGPNGVYAYGPVPAFPTSSHRGSNYWVDAVFETVAPADNTPPSVTATSPGDGWSSVPVTSPVQFTFDEAVQAGTATVRVSTAQGGPVTGTVSGFGSRTVVFTPDAPFPPGTAVTATVEGTRDLSGNAMAAPVTTSFTTAAGQTAGCPCTLFPDSAVPAVVADGDSEPIELGVRFSVDTPGSVTGVRFYKGPGNTGTHTGSLWGPDGGRLAQATFIGETSGGWQQVLFETPVEVSPGVTYTASYHTDTGHYSHTRGAFEFTGVDRGPLHAPRATATEPNGVYVYGASAWPTRGSNTDYGVDVVFVTDGAGTPSPPPGADTTPPQTVRTTPADGDQGVSRTAPVSAAFSEPLAASSVRFTLTGPAGAVPVIAGLDATGTTVTATPTAALEPGTTYTASLVVADTAGNAVPAPVTWRYTTGADGTPAVGECPCTLFADGSAPAAVADGDSAAVELGVRFSTDTGGVVTGVRFHKAAGNTGTHTGSLWAPDGRRLAQATFVDETASGWQTVLFDTPVEVSPGVTYTASYHTDTGHYGYTRGAFEFAGVDRGPLHAPQATATEPNGVYVYGASAWPTRGSNTDYGVDVVFVPQTAPVVTAAAAPTAEAVPVPTTEAAPPVAGPAPAESAPTTGEAPSSSAPSSSAPSSSAPSSSAPSSSAPSSSAPSSSAPETSAPSSSAPETSAPSNTAPETSAPETSAPSSTAPETSAPGTSAPSSTAPSSTAPSSTAPPTQTPSSTPPAGEAPAPAPVSLYTEADVPPERAVDDTAPAELGTRFTTAADVWVTALRVATGAGATGTPVGSLWTADGQRLASVRFADPTEPGWQTAVLGQPVALRAGEEYVVSHTAPEGRWTETAGGAATDRTSGPLTAPADRASAPNGVRGPAGAFPAEPADAAAFWVDVVVSTVEPPGAATDTARPAVTATGPQATALFSEPVEDVRMTLAGPDGTEVPAALGWDPRTLVARLEPAQALAPGTTWTVTVSAARDAAGNTLAGPVTWTFTT</sequence>
<reference evidence="8 9" key="1">
    <citation type="submission" date="2016-11" db="EMBL/GenBank/DDBJ databases">
        <authorList>
            <person name="Jaros S."/>
            <person name="Januszkiewicz K."/>
            <person name="Wedrychowicz H."/>
        </authorList>
    </citation>
    <scope>NUCLEOTIDE SEQUENCE [LARGE SCALE GENOMIC DNA]</scope>
    <source>
        <strain evidence="8 9">DSM 45408</strain>
    </source>
</reference>
<evidence type="ECO:0000256" key="1">
    <source>
        <dbReference type="ARBA" id="ARBA00022581"/>
    </source>
</evidence>
<dbReference type="Pfam" id="PF13205">
    <property type="entry name" value="Big_5"/>
    <property type="match status" value="5"/>
</dbReference>
<dbReference type="GO" id="GO:0005975">
    <property type="term" value="P:carbohydrate metabolic process"/>
    <property type="evidence" value="ECO:0007669"/>
    <property type="project" value="UniProtKB-ARBA"/>
</dbReference>
<dbReference type="PANTHER" id="PTHR13037">
    <property type="entry name" value="FORMIN"/>
    <property type="match status" value="1"/>
</dbReference>
<evidence type="ECO:0000256" key="3">
    <source>
        <dbReference type="SAM" id="MobiDB-lite"/>
    </source>
</evidence>
<name>A0A1M5E4G4_9ACTN</name>
<dbReference type="InterPro" id="IPR032812">
    <property type="entry name" value="SbsA_Ig"/>
</dbReference>
<dbReference type="InterPro" id="IPR014755">
    <property type="entry name" value="Cu-Rt/internalin_Ig-like"/>
</dbReference>
<evidence type="ECO:0000313" key="8">
    <source>
        <dbReference type="EMBL" id="SHF73951.1"/>
    </source>
</evidence>
<feature type="signal peptide" evidence="4">
    <location>
        <begin position="1"/>
        <end position="36"/>
    </location>
</feature>
<dbReference type="InterPro" id="IPR025141">
    <property type="entry name" value="DUF4082"/>
</dbReference>
<evidence type="ECO:0000256" key="2">
    <source>
        <dbReference type="ARBA" id="ARBA00022729"/>
    </source>
</evidence>
<evidence type="ECO:0000313" key="9">
    <source>
        <dbReference type="Proteomes" id="UP000184471"/>
    </source>
</evidence>
<feature type="region of interest" description="Disordered" evidence="3">
    <location>
        <begin position="2156"/>
        <end position="2192"/>
    </location>
</feature>
<dbReference type="Pfam" id="PF13313">
    <property type="entry name" value="DUF4082"/>
    <property type="match status" value="6"/>
</dbReference>
<feature type="domain" description="DUF4082" evidence="6">
    <location>
        <begin position="647"/>
        <end position="792"/>
    </location>
</feature>
<dbReference type="STRING" id="1070870.SAMN05444351_0644"/>
<dbReference type="Gene3D" id="2.60.40.10">
    <property type="entry name" value="Immunoglobulins"/>
    <property type="match status" value="1"/>
</dbReference>
<feature type="domain" description="SbsA Ig-like" evidence="5">
    <location>
        <begin position="1347"/>
        <end position="1447"/>
    </location>
</feature>
<feature type="domain" description="DUF4082" evidence="6">
    <location>
        <begin position="1464"/>
        <end position="1606"/>
    </location>
</feature>
<feature type="domain" description="DUF4082" evidence="6">
    <location>
        <begin position="1747"/>
        <end position="1888"/>
    </location>
</feature>
<feature type="domain" description="SbsA Ig-like" evidence="5">
    <location>
        <begin position="2211"/>
        <end position="2308"/>
    </location>
</feature>
<dbReference type="SUPFAM" id="SSF81296">
    <property type="entry name" value="E set domains"/>
    <property type="match status" value="1"/>
</dbReference>
<evidence type="ECO:0000256" key="4">
    <source>
        <dbReference type="SAM" id="SignalP"/>
    </source>
</evidence>
<feature type="domain" description="DUF4082" evidence="6">
    <location>
        <begin position="1190"/>
        <end position="1336"/>
    </location>
</feature>
<dbReference type="Gene3D" id="2.60.40.3710">
    <property type="match status" value="1"/>
</dbReference>
<feature type="chain" id="PRO_5012951449" evidence="4">
    <location>
        <begin position="37"/>
        <end position="2308"/>
    </location>
</feature>
<feature type="domain" description="N,N-dimethylformamidase beta subunit-like C-terminal" evidence="7">
    <location>
        <begin position="94"/>
        <end position="495"/>
    </location>
</feature>
<accession>A0A1M5E4G4</accession>
<dbReference type="Pfam" id="PF20254">
    <property type="entry name" value="DMFA2_C"/>
    <property type="match status" value="1"/>
</dbReference>
<feature type="domain" description="DUF4082" evidence="6">
    <location>
        <begin position="2062"/>
        <end position="2205"/>
    </location>
</feature>
<feature type="region of interest" description="Disordered" evidence="3">
    <location>
        <begin position="1615"/>
        <end position="1649"/>
    </location>
</feature>
<keyword evidence="2 4" id="KW-0732">Signal</keyword>
<dbReference type="InterPro" id="IPR046540">
    <property type="entry name" value="DMFA2_C"/>
</dbReference>
<dbReference type="InterPro" id="IPR013783">
    <property type="entry name" value="Ig-like_fold"/>
</dbReference>
<organism evidence="8 9">
    <name type="scientific">Geodermatophilus nigrescens</name>
    <dbReference type="NCBI Taxonomy" id="1070870"/>
    <lineage>
        <taxon>Bacteria</taxon>
        <taxon>Bacillati</taxon>
        <taxon>Actinomycetota</taxon>
        <taxon>Actinomycetes</taxon>
        <taxon>Geodermatophilales</taxon>
        <taxon>Geodermatophilaceae</taxon>
        <taxon>Geodermatophilus</taxon>
    </lineage>
</organism>
<evidence type="ECO:0000259" key="7">
    <source>
        <dbReference type="Pfam" id="PF20254"/>
    </source>
</evidence>
<dbReference type="Pfam" id="PF17957">
    <property type="entry name" value="Big_7"/>
    <property type="match status" value="1"/>
</dbReference>
<evidence type="ECO:0000259" key="6">
    <source>
        <dbReference type="Pfam" id="PF13313"/>
    </source>
</evidence>
<proteinExistence type="predicted"/>
<dbReference type="EMBL" id="FQVX01000001">
    <property type="protein sequence ID" value="SHF73951.1"/>
    <property type="molecule type" value="Genomic_DNA"/>
</dbReference>
<feature type="region of interest" description="Disordered" evidence="3">
    <location>
        <begin position="1913"/>
        <end position="2053"/>
    </location>
</feature>
<keyword evidence="1" id="KW-0945">Host-virus interaction</keyword>
<feature type="domain" description="SbsA Ig-like" evidence="5">
    <location>
        <begin position="1627"/>
        <end position="1726"/>
    </location>
</feature>